<dbReference type="Proteomes" id="UP000242015">
    <property type="component" value="Unassembled WGS sequence"/>
</dbReference>
<dbReference type="SUPFAM" id="SSF56801">
    <property type="entry name" value="Acetyl-CoA synthetase-like"/>
    <property type="match status" value="1"/>
</dbReference>
<gene>
    <name evidence="1" type="ORF">B9Q04_17590</name>
</gene>
<dbReference type="PANTHER" id="PTHR42921:SF1">
    <property type="entry name" value="ACETOACETYL-COA SYNTHETASE"/>
    <property type="match status" value="1"/>
</dbReference>
<proteinExistence type="predicted"/>
<organism evidence="1 2">
    <name type="scientific">Candidatus Marsarchaeota G2 archaeon BE_D</name>
    <dbReference type="NCBI Taxonomy" id="1978158"/>
    <lineage>
        <taxon>Archaea</taxon>
        <taxon>Candidatus Marsarchaeota</taxon>
        <taxon>Candidatus Marsarchaeota group 2</taxon>
    </lineage>
</organism>
<dbReference type="PANTHER" id="PTHR42921">
    <property type="entry name" value="ACETOACETYL-COA SYNTHETASE"/>
    <property type="match status" value="1"/>
</dbReference>
<dbReference type="InterPro" id="IPR045851">
    <property type="entry name" value="AMP-bd_C_sf"/>
</dbReference>
<evidence type="ECO:0000313" key="1">
    <source>
        <dbReference type="EMBL" id="PSO06137.1"/>
    </source>
</evidence>
<evidence type="ECO:0000313" key="2">
    <source>
        <dbReference type="Proteomes" id="UP000242015"/>
    </source>
</evidence>
<dbReference type="AlphaFoldDB" id="A0A2R6C5G8"/>
<dbReference type="EMBL" id="NEXF01000584">
    <property type="protein sequence ID" value="PSO06137.1"/>
    <property type="molecule type" value="Genomic_DNA"/>
</dbReference>
<feature type="non-terminal residue" evidence="1">
    <location>
        <position position="1"/>
    </location>
</feature>
<dbReference type="Gene3D" id="3.30.300.30">
    <property type="match status" value="1"/>
</dbReference>
<reference evidence="1 2" key="1">
    <citation type="submission" date="2017-04" db="EMBL/GenBank/DDBJ databases">
        <title>Novel microbial lineages endemic to geothermal iron-oxide mats fill important gaps in the evolutionary history of Archaea.</title>
        <authorList>
            <person name="Jay Z.J."/>
            <person name="Beam J.P."/>
            <person name="Dlakic M."/>
            <person name="Rusch D.B."/>
            <person name="Kozubal M.A."/>
            <person name="Inskeep W.P."/>
        </authorList>
    </citation>
    <scope>NUCLEOTIDE SEQUENCE [LARGE SCALE GENOMIC DNA]</scope>
    <source>
        <strain evidence="1">BE_D</strain>
    </source>
</reference>
<sequence length="160" mass="17893">GVWRHGDWIKITQRGTCIIYGRSDSTIKRHGVRIGTAEIYRAVESIPEVLDSLVVDLEGLGGESKMLLFVTLKPGIELSQELQTKIKEKIRVDTSPRFVPDEVYQIGEVPRTLNGKKLEIPVKRILMGVPLDRAVNIGSVANPEALKFFLELRSKLSASR</sequence>
<keyword evidence="1" id="KW-0436">Ligase</keyword>
<comment type="caution">
    <text evidence="1">The sequence shown here is derived from an EMBL/GenBank/DDBJ whole genome shotgun (WGS) entry which is preliminary data.</text>
</comment>
<dbReference type="GO" id="GO:0030729">
    <property type="term" value="F:acetoacetate-CoA ligase activity"/>
    <property type="evidence" value="ECO:0007669"/>
    <property type="project" value="TreeGrafter"/>
</dbReference>
<name>A0A2R6C5G8_9ARCH</name>
<accession>A0A2R6C5G8</accession>
<protein>
    <submittedName>
        <fullName evidence="1">Acetoacetate--CoA ligase</fullName>
    </submittedName>
</protein>